<dbReference type="FunFam" id="3.40.30.10:FF:000087">
    <property type="entry name" value="DnaJ homolog subfamily C member 10"/>
    <property type="match status" value="1"/>
</dbReference>
<dbReference type="InterPro" id="IPR036869">
    <property type="entry name" value="J_dom_sf"/>
</dbReference>
<evidence type="ECO:0000259" key="8">
    <source>
        <dbReference type="PROSITE" id="PS51352"/>
    </source>
</evidence>
<evidence type="ECO:0000256" key="5">
    <source>
        <dbReference type="ARBA" id="ARBA00035002"/>
    </source>
</evidence>
<dbReference type="InterPro" id="IPR017937">
    <property type="entry name" value="Thioredoxin_CS"/>
</dbReference>
<dbReference type="EMBL" id="JAZDUA010000201">
    <property type="protein sequence ID" value="KAK7864477.1"/>
    <property type="molecule type" value="Genomic_DNA"/>
</dbReference>
<dbReference type="PRINTS" id="PR00625">
    <property type="entry name" value="JDOMAIN"/>
</dbReference>
<evidence type="ECO:0000256" key="2">
    <source>
        <dbReference type="ARBA" id="ARBA00020920"/>
    </source>
</evidence>
<dbReference type="GO" id="GO:0016671">
    <property type="term" value="F:oxidoreductase activity, acting on a sulfur group of donors, disulfide as acceptor"/>
    <property type="evidence" value="ECO:0007669"/>
    <property type="project" value="TreeGrafter"/>
</dbReference>
<feature type="domain" description="J" evidence="7">
    <location>
        <begin position="40"/>
        <end position="105"/>
    </location>
</feature>
<protein>
    <recommendedName>
        <fullName evidence="2">DnaJ homolog subfamily C member 10</fullName>
    </recommendedName>
    <alternativeName>
        <fullName evidence="3">DnaJ homolog subfamily C member 16</fullName>
    </alternativeName>
    <alternativeName>
        <fullName evidence="6">Endoplasmic reticulum DNA J domain-containing protein 8</fullName>
    </alternativeName>
</protein>
<dbReference type="InterPro" id="IPR036249">
    <property type="entry name" value="Thioredoxin-like_sf"/>
</dbReference>
<organism evidence="9 10">
    <name type="scientific">Gryllus longicercus</name>
    <dbReference type="NCBI Taxonomy" id="2509291"/>
    <lineage>
        <taxon>Eukaryota</taxon>
        <taxon>Metazoa</taxon>
        <taxon>Ecdysozoa</taxon>
        <taxon>Arthropoda</taxon>
        <taxon>Hexapoda</taxon>
        <taxon>Insecta</taxon>
        <taxon>Pterygota</taxon>
        <taxon>Neoptera</taxon>
        <taxon>Polyneoptera</taxon>
        <taxon>Orthoptera</taxon>
        <taxon>Ensifera</taxon>
        <taxon>Gryllidea</taxon>
        <taxon>Grylloidea</taxon>
        <taxon>Gryllidae</taxon>
        <taxon>Gryllinae</taxon>
        <taxon>Gryllus</taxon>
    </lineage>
</organism>
<proteinExistence type="predicted"/>
<comment type="function">
    <text evidence="5">Plays an important role in regulating the size of autophagosomes during the formation process.</text>
</comment>
<dbReference type="InterPro" id="IPR018253">
    <property type="entry name" value="DnaJ_domain_CS"/>
</dbReference>
<dbReference type="PROSITE" id="PS00194">
    <property type="entry name" value="THIOREDOXIN_1"/>
    <property type="match status" value="3"/>
</dbReference>
<dbReference type="InterPro" id="IPR013766">
    <property type="entry name" value="Thioredoxin_domain"/>
</dbReference>
<evidence type="ECO:0000313" key="10">
    <source>
        <dbReference type="Proteomes" id="UP001378592"/>
    </source>
</evidence>
<dbReference type="Pfam" id="PF00226">
    <property type="entry name" value="DnaJ"/>
    <property type="match status" value="1"/>
</dbReference>
<dbReference type="Gene3D" id="1.10.287.110">
    <property type="entry name" value="DnaJ domain"/>
    <property type="match status" value="1"/>
</dbReference>
<dbReference type="PRINTS" id="PR00421">
    <property type="entry name" value="THIOREDOXIN"/>
</dbReference>
<evidence type="ECO:0000313" key="9">
    <source>
        <dbReference type="EMBL" id="KAK7864477.1"/>
    </source>
</evidence>
<dbReference type="AlphaFoldDB" id="A0AAN9Z6G2"/>
<dbReference type="GO" id="GO:0015035">
    <property type="term" value="F:protein-disulfide reductase activity"/>
    <property type="evidence" value="ECO:0007669"/>
    <property type="project" value="TreeGrafter"/>
</dbReference>
<dbReference type="GO" id="GO:0006914">
    <property type="term" value="P:autophagy"/>
    <property type="evidence" value="ECO:0007669"/>
    <property type="project" value="UniProtKB-KW"/>
</dbReference>
<dbReference type="SUPFAM" id="SSF52833">
    <property type="entry name" value="Thioredoxin-like"/>
    <property type="match status" value="5"/>
</dbReference>
<dbReference type="GO" id="GO:0005789">
    <property type="term" value="C:endoplasmic reticulum membrane"/>
    <property type="evidence" value="ECO:0007669"/>
    <property type="project" value="UniProtKB-SubCell"/>
</dbReference>
<name>A0AAN9Z6G2_9ORTH</name>
<dbReference type="GO" id="GO:0036498">
    <property type="term" value="P:IRE1-mediated unfolded protein response"/>
    <property type="evidence" value="ECO:0007669"/>
    <property type="project" value="TreeGrafter"/>
</dbReference>
<dbReference type="GO" id="GO:0005788">
    <property type="term" value="C:endoplasmic reticulum lumen"/>
    <property type="evidence" value="ECO:0007669"/>
    <property type="project" value="TreeGrafter"/>
</dbReference>
<dbReference type="PANTHER" id="PTHR44340">
    <property type="entry name" value="DNAJ HOMOLOG SUBFAMILY C MEMBER 10"/>
    <property type="match status" value="1"/>
</dbReference>
<evidence type="ECO:0000259" key="7">
    <source>
        <dbReference type="PROSITE" id="PS50076"/>
    </source>
</evidence>
<dbReference type="PROSITE" id="PS51352">
    <property type="entry name" value="THIOREDOXIN_2"/>
    <property type="match status" value="3"/>
</dbReference>
<dbReference type="FunFam" id="1.10.287.110:FF:000029">
    <property type="entry name" value="DnaJ homolog subfamily C member 10"/>
    <property type="match status" value="1"/>
</dbReference>
<dbReference type="InterPro" id="IPR001623">
    <property type="entry name" value="DnaJ_domain"/>
</dbReference>
<dbReference type="PROSITE" id="PS50076">
    <property type="entry name" value="DNAJ_2"/>
    <property type="match status" value="1"/>
</dbReference>
<feature type="domain" description="Thioredoxin" evidence="8">
    <location>
        <begin position="651"/>
        <end position="792"/>
    </location>
</feature>
<dbReference type="Gene3D" id="3.40.30.10">
    <property type="entry name" value="Glutaredoxin"/>
    <property type="match status" value="6"/>
</dbReference>
<comment type="subcellular location">
    <subcellularLocation>
        <location evidence="1">Endoplasmic reticulum membrane</location>
        <topology evidence="1">Single-pass type IV membrane protein</topology>
    </subcellularLocation>
</comment>
<evidence type="ECO:0000256" key="3">
    <source>
        <dbReference type="ARBA" id="ARBA00020921"/>
    </source>
</evidence>
<keyword evidence="10" id="KW-1185">Reference proteome</keyword>
<evidence type="ECO:0000256" key="4">
    <source>
        <dbReference type="ARBA" id="ARBA00023006"/>
    </source>
</evidence>
<dbReference type="SUPFAM" id="SSF46565">
    <property type="entry name" value="Chaperone J-domain"/>
    <property type="match status" value="1"/>
</dbReference>
<reference evidence="9 10" key="1">
    <citation type="submission" date="2024-03" db="EMBL/GenBank/DDBJ databases">
        <title>The genome assembly and annotation of the cricket Gryllus longicercus Weissman &amp; Gray.</title>
        <authorList>
            <person name="Szrajer S."/>
            <person name="Gray D."/>
            <person name="Ylla G."/>
        </authorList>
    </citation>
    <scope>NUCLEOTIDE SEQUENCE [LARGE SCALE GENOMIC DNA]</scope>
    <source>
        <strain evidence="9">DAG 2021-001</strain>
        <tissue evidence="9">Whole body minus gut</tissue>
    </source>
</reference>
<accession>A0AAN9Z6G2</accession>
<dbReference type="GO" id="GO:0051787">
    <property type="term" value="F:misfolded protein binding"/>
    <property type="evidence" value="ECO:0007669"/>
    <property type="project" value="TreeGrafter"/>
</dbReference>
<dbReference type="CDD" id="cd06257">
    <property type="entry name" value="DnaJ"/>
    <property type="match status" value="1"/>
</dbReference>
<comment type="caution">
    <text evidence="9">The sequence shown here is derived from an EMBL/GenBank/DDBJ whole genome shotgun (WGS) entry which is preliminary data.</text>
</comment>
<gene>
    <name evidence="9" type="ORF">R5R35_003101</name>
</gene>
<dbReference type="Pfam" id="PF00085">
    <property type="entry name" value="Thioredoxin"/>
    <property type="match status" value="4"/>
</dbReference>
<dbReference type="PROSITE" id="PS00636">
    <property type="entry name" value="DNAJ_1"/>
    <property type="match status" value="1"/>
</dbReference>
<feature type="domain" description="Thioredoxin" evidence="8">
    <location>
        <begin position="118"/>
        <end position="237"/>
    </location>
</feature>
<dbReference type="InterPro" id="IPR052460">
    <property type="entry name" value="ER_disulfide_reductase"/>
</dbReference>
<evidence type="ECO:0000256" key="1">
    <source>
        <dbReference type="ARBA" id="ARBA00004163"/>
    </source>
</evidence>
<sequence length="803" mass="92155">MFECVRTGAFGVKKHLCTMFTFKHWLIFIVLLVSICSGEDYYELLGVAKSANNREIRKAFKKLAVKLHPDKNKNDPNAQSVFIQLTKAYETLKDEELRKKYDLYGEEGIKENKHQNYHSWSYYQDNFGIYDDDPEIITLSRADFEQSVVNSPALWFINFYSGACSHCHRVAPAWRRLARAVQGVVRVGAVNCEEDWVLCRREGVHSYPSLIMYPARERYNGERTAEAMESHVLKMLHIPVLPVTFDSWKSQIKLKEMTFYKPWALFLCYDDEECAEEVVRLKVAAILEGLVNVGVVDCMKEMKLCTHIGGDANVVFWEDSGLNDEGTIHKITNTDFKDIAHQILSFLPEAKALNSQQFEEMKAQLLLDSKLSWLVYFYLGGASDEDLELKKLPALLSSNMRIGKVHCGQEVKLCQQMHINRYPVFAVFKPGGGYELYHGRESAHDIANFAEESRSALNMGVLTPETFQQFVIDSRDSATQPWLIDFYAPWCPPCMRLLPEFRKASHHFASQVKFGSVDCTVHASLCRQYNIRSYPTTILYNNSVSHQFYGGHTSDDLVEFVDSFLHPVVIKLTEDNFYETVGEKPAEEIWMVDFFAPWCGPCQQLSPHWKKLAKSVAHLSKVHLGEVDCQAETRLCDQQGIRSYPTIRLYPTGSKGLSSFAIYSGYQRDGRTLRQWLYNFLPTTVEEITPTEFQNKIYGSKDMWLLDFYAPWCGHCAAFLPEFQEVSQKLEGKIRTGKVNCDSYIQLCQKAGVRAYPTVVLYKPHNPPSYIGEEIESQSSAFIISYVEKVLSQKHSFHPHDEF</sequence>
<keyword evidence="4" id="KW-0072">Autophagy</keyword>
<dbReference type="SMART" id="SM00271">
    <property type="entry name" value="DnaJ"/>
    <property type="match status" value="1"/>
</dbReference>
<feature type="domain" description="Thioredoxin" evidence="8">
    <location>
        <begin position="450"/>
        <end position="566"/>
    </location>
</feature>
<evidence type="ECO:0000256" key="6">
    <source>
        <dbReference type="ARBA" id="ARBA00035043"/>
    </source>
</evidence>
<dbReference type="PANTHER" id="PTHR44340:SF1">
    <property type="entry name" value="DNAJ HOMOLOG SUBFAMILY C MEMBER 10"/>
    <property type="match status" value="1"/>
</dbReference>
<dbReference type="Proteomes" id="UP001378592">
    <property type="component" value="Unassembled WGS sequence"/>
</dbReference>